<evidence type="ECO:0000313" key="10">
    <source>
        <dbReference type="Proteomes" id="UP001056455"/>
    </source>
</evidence>
<comment type="similarity">
    <text evidence="2 7">Belongs to the complex I subunit 4L family.</text>
</comment>
<evidence type="ECO:0000256" key="5">
    <source>
        <dbReference type="ARBA" id="ARBA00022989"/>
    </source>
</evidence>
<dbReference type="PANTHER" id="PTHR11434">
    <property type="entry name" value="NADH-UBIQUINONE OXIDOREDUCTASE SUBUNIT ND4L"/>
    <property type="match status" value="1"/>
</dbReference>
<dbReference type="Pfam" id="PF00420">
    <property type="entry name" value="Oxidored_q2"/>
    <property type="match status" value="1"/>
</dbReference>
<keyword evidence="10" id="KW-1185">Reference proteome</keyword>
<accession>A0ABY4YWK8</accession>
<keyword evidence="7" id="KW-1003">Cell membrane</keyword>
<evidence type="ECO:0000313" key="9">
    <source>
        <dbReference type="EMBL" id="USQ80850.1"/>
    </source>
</evidence>
<dbReference type="RefSeq" id="WP_252594238.1">
    <property type="nucleotide sequence ID" value="NZ_CP099489.1"/>
</dbReference>
<dbReference type="NCBIfam" id="NF004320">
    <property type="entry name" value="PRK05715.1-2"/>
    <property type="match status" value="1"/>
</dbReference>
<evidence type="ECO:0000256" key="4">
    <source>
        <dbReference type="ARBA" id="ARBA00022692"/>
    </source>
</evidence>
<protein>
    <recommendedName>
        <fullName evidence="7">NADH-quinone oxidoreductase subunit K</fullName>
        <ecNumber evidence="7">7.1.1.-</ecNumber>
    </recommendedName>
    <alternativeName>
        <fullName evidence="7">NADH dehydrogenase I subunit K</fullName>
    </alternativeName>
    <alternativeName>
        <fullName evidence="7">NDH-1 subunit K</fullName>
    </alternativeName>
</protein>
<dbReference type="InterPro" id="IPR001133">
    <property type="entry name" value="NADH_UbQ_OxRdtase_chain4L/K"/>
</dbReference>
<feature type="transmembrane region" description="Helical" evidence="7">
    <location>
        <begin position="60"/>
        <end position="85"/>
    </location>
</feature>
<dbReference type="HAMAP" id="MF_01456">
    <property type="entry name" value="NDH1_NuoK"/>
    <property type="match status" value="1"/>
</dbReference>
<comment type="caution">
    <text evidence="7">Lacks conserved residue(s) required for the propagation of feature annotation.</text>
</comment>
<keyword evidence="7" id="KW-0874">Quinone</keyword>
<sequence>MSPALPLLLAALLAGIGTYGVLARRHAVLMLIGVELLLAAAGLILVTVGQFTPDAHASGAVLTLFIITIAAAEIVVALAVIMAMFRTRGDVDLTGASEPTEPAEHPAGHESGVSQ</sequence>
<evidence type="ECO:0000256" key="8">
    <source>
        <dbReference type="SAM" id="MobiDB-lite"/>
    </source>
</evidence>
<keyword evidence="7" id="KW-0520">NAD</keyword>
<dbReference type="EMBL" id="CP099489">
    <property type="protein sequence ID" value="USQ80850.1"/>
    <property type="molecule type" value="Genomic_DNA"/>
</dbReference>
<keyword evidence="5 7" id="KW-1133">Transmembrane helix</keyword>
<keyword evidence="4 7" id="KW-0812">Transmembrane</keyword>
<reference evidence="9" key="1">
    <citation type="submission" date="2022-06" db="EMBL/GenBank/DDBJ databases">
        <title>Ornithinimicrobium HY1793.</title>
        <authorList>
            <person name="Huang Y."/>
        </authorList>
    </citation>
    <scope>NUCLEOTIDE SEQUENCE</scope>
    <source>
        <strain evidence="9">HY1793</strain>
    </source>
</reference>
<dbReference type="EC" id="7.1.1.-" evidence="7"/>
<dbReference type="InterPro" id="IPR039428">
    <property type="entry name" value="NUOK/Mnh_C1-like"/>
</dbReference>
<dbReference type="Proteomes" id="UP001056455">
    <property type="component" value="Chromosome"/>
</dbReference>
<gene>
    <name evidence="7 9" type="primary">nuoK</name>
    <name evidence="9" type="ORF">NF556_04125</name>
</gene>
<dbReference type="PANTHER" id="PTHR11434:SF16">
    <property type="entry name" value="NADH-UBIQUINONE OXIDOREDUCTASE CHAIN 4L"/>
    <property type="match status" value="1"/>
</dbReference>
<dbReference type="Gene3D" id="1.10.287.3510">
    <property type="match status" value="1"/>
</dbReference>
<evidence type="ECO:0000256" key="7">
    <source>
        <dbReference type="HAMAP-Rule" id="MF_01456"/>
    </source>
</evidence>
<comment type="function">
    <text evidence="7">NDH-1 shuttles electrons from NADH, via FMN and iron-sulfur (Fe-S) centers, to quinones in the respiratory chain. The immediate electron acceptor for the enzyme in this species is believed to be a menaquinone. Couples the redox reaction to proton translocation (for every two electrons transferred, four hydrogen ions are translocated across the cytoplasmic membrane), and thus conserves the redox energy in a proton gradient.</text>
</comment>
<dbReference type="GO" id="GO:0016491">
    <property type="term" value="F:oxidoreductase activity"/>
    <property type="evidence" value="ECO:0007669"/>
    <property type="project" value="UniProtKB-KW"/>
</dbReference>
<evidence type="ECO:0000256" key="6">
    <source>
        <dbReference type="ARBA" id="ARBA00023136"/>
    </source>
</evidence>
<organism evidence="9 10">
    <name type="scientific">Ornithinimicrobium faecis</name>
    <dbReference type="NCBI Taxonomy" id="2934158"/>
    <lineage>
        <taxon>Bacteria</taxon>
        <taxon>Bacillati</taxon>
        <taxon>Actinomycetota</taxon>
        <taxon>Actinomycetes</taxon>
        <taxon>Micrococcales</taxon>
        <taxon>Ornithinimicrobiaceae</taxon>
        <taxon>Ornithinimicrobium</taxon>
    </lineage>
</organism>
<name>A0ABY4YWK8_9MICO</name>
<comment type="subunit">
    <text evidence="7">NDH-1 is composed of 14 different subunits. Subunits NuoA, H, J, K, L, M, N constitute the membrane sector of the complex.</text>
</comment>
<keyword evidence="3 7" id="KW-0813">Transport</keyword>
<evidence type="ECO:0000256" key="2">
    <source>
        <dbReference type="ARBA" id="ARBA00010519"/>
    </source>
</evidence>
<feature type="region of interest" description="Disordered" evidence="8">
    <location>
        <begin position="93"/>
        <end position="115"/>
    </location>
</feature>
<evidence type="ECO:0000256" key="1">
    <source>
        <dbReference type="ARBA" id="ARBA00004141"/>
    </source>
</evidence>
<comment type="catalytic activity">
    <reaction evidence="7">
        <text>a quinone + NADH + 5 H(+)(in) = a quinol + NAD(+) + 4 H(+)(out)</text>
        <dbReference type="Rhea" id="RHEA:57888"/>
        <dbReference type="ChEBI" id="CHEBI:15378"/>
        <dbReference type="ChEBI" id="CHEBI:24646"/>
        <dbReference type="ChEBI" id="CHEBI:57540"/>
        <dbReference type="ChEBI" id="CHEBI:57945"/>
        <dbReference type="ChEBI" id="CHEBI:132124"/>
    </reaction>
</comment>
<keyword evidence="7" id="KW-1278">Translocase</keyword>
<keyword evidence="6 7" id="KW-0472">Membrane</keyword>
<evidence type="ECO:0000256" key="3">
    <source>
        <dbReference type="ARBA" id="ARBA00022448"/>
    </source>
</evidence>
<comment type="subcellular location">
    <subcellularLocation>
        <location evidence="7">Cell membrane</location>
        <topology evidence="7">Multi-pass membrane protein</topology>
    </subcellularLocation>
    <subcellularLocation>
        <location evidence="1">Membrane</location>
        <topology evidence="1">Multi-pass membrane protein</topology>
    </subcellularLocation>
</comment>
<feature type="transmembrane region" description="Helical" evidence="7">
    <location>
        <begin position="28"/>
        <end position="48"/>
    </location>
</feature>
<keyword evidence="9" id="KW-0560">Oxidoreductase</keyword>
<proteinExistence type="inferred from homology"/>